<dbReference type="Gene3D" id="2.70.70.10">
    <property type="entry name" value="Glucose Permease (Domain IIA)"/>
    <property type="match status" value="1"/>
</dbReference>
<dbReference type="EMBL" id="VFPA01000001">
    <property type="protein sequence ID" value="TQM15338.1"/>
    <property type="molecule type" value="Genomic_DNA"/>
</dbReference>
<feature type="domain" description="M23ase beta-sheet core" evidence="2">
    <location>
        <begin position="203"/>
        <end position="298"/>
    </location>
</feature>
<dbReference type="Proteomes" id="UP000315677">
    <property type="component" value="Unassembled WGS sequence"/>
</dbReference>
<organism evidence="3 4">
    <name type="scientific">Pseudonocardia kunmingensis</name>
    <dbReference type="NCBI Taxonomy" id="630975"/>
    <lineage>
        <taxon>Bacteria</taxon>
        <taxon>Bacillati</taxon>
        <taxon>Actinomycetota</taxon>
        <taxon>Actinomycetes</taxon>
        <taxon>Pseudonocardiales</taxon>
        <taxon>Pseudonocardiaceae</taxon>
        <taxon>Pseudonocardia</taxon>
    </lineage>
</organism>
<dbReference type="AlphaFoldDB" id="A0A543E167"/>
<dbReference type="PANTHER" id="PTHR21666">
    <property type="entry name" value="PEPTIDASE-RELATED"/>
    <property type="match status" value="1"/>
</dbReference>
<dbReference type="InterPro" id="IPR050570">
    <property type="entry name" value="Cell_wall_metabolism_enzyme"/>
</dbReference>
<gene>
    <name evidence="3" type="ORF">FB558_2122</name>
</gene>
<protein>
    <submittedName>
        <fullName evidence="3">Peptidase M23-like protein</fullName>
    </submittedName>
</protein>
<dbReference type="InterPro" id="IPR016047">
    <property type="entry name" value="M23ase_b-sheet_dom"/>
</dbReference>
<accession>A0A543E167</accession>
<dbReference type="GO" id="GO:0004222">
    <property type="term" value="F:metalloendopeptidase activity"/>
    <property type="evidence" value="ECO:0007669"/>
    <property type="project" value="TreeGrafter"/>
</dbReference>
<dbReference type="Pfam" id="PF01551">
    <property type="entry name" value="Peptidase_M23"/>
    <property type="match status" value="1"/>
</dbReference>
<reference evidence="3 4" key="1">
    <citation type="submission" date="2019-06" db="EMBL/GenBank/DDBJ databases">
        <title>Sequencing the genomes of 1000 actinobacteria strains.</title>
        <authorList>
            <person name="Klenk H.-P."/>
        </authorList>
    </citation>
    <scope>NUCLEOTIDE SEQUENCE [LARGE SCALE GENOMIC DNA]</scope>
    <source>
        <strain evidence="3 4">DSM 45301</strain>
    </source>
</reference>
<evidence type="ECO:0000313" key="3">
    <source>
        <dbReference type="EMBL" id="TQM15338.1"/>
    </source>
</evidence>
<proteinExistence type="predicted"/>
<feature type="region of interest" description="Disordered" evidence="1">
    <location>
        <begin position="1"/>
        <end position="37"/>
    </location>
</feature>
<feature type="compositionally biased region" description="Basic and acidic residues" evidence="1">
    <location>
        <begin position="1"/>
        <end position="12"/>
    </location>
</feature>
<evidence type="ECO:0000313" key="4">
    <source>
        <dbReference type="Proteomes" id="UP000315677"/>
    </source>
</evidence>
<keyword evidence="4" id="KW-1185">Reference proteome</keyword>
<evidence type="ECO:0000259" key="2">
    <source>
        <dbReference type="Pfam" id="PF01551"/>
    </source>
</evidence>
<evidence type="ECO:0000256" key="1">
    <source>
        <dbReference type="SAM" id="MobiDB-lite"/>
    </source>
</evidence>
<dbReference type="CDD" id="cd12797">
    <property type="entry name" value="M23_peptidase"/>
    <property type="match status" value="1"/>
</dbReference>
<comment type="caution">
    <text evidence="3">The sequence shown here is derived from an EMBL/GenBank/DDBJ whole genome shotgun (WGS) entry which is preliminary data.</text>
</comment>
<dbReference type="SUPFAM" id="SSF51261">
    <property type="entry name" value="Duplicated hybrid motif"/>
    <property type="match status" value="1"/>
</dbReference>
<dbReference type="PANTHER" id="PTHR21666:SF270">
    <property type="entry name" value="MUREIN HYDROLASE ACTIVATOR ENVC"/>
    <property type="match status" value="1"/>
</dbReference>
<name>A0A543E167_9PSEU</name>
<dbReference type="InterPro" id="IPR011055">
    <property type="entry name" value="Dup_hybrid_motif"/>
</dbReference>
<sequence length="309" mass="32102">MPPRADHGHPVSREGQVLARHRSPSGAQADDPGRTTPLRVTDVPGVHRLPAPPAASLRGLATMAAVAAGAVVAGGQTVATTFTEEPVQTVSALVPVAQSTDSGAEEAQADPAAAFGGAIGGDQLLPDPLSLDVRDALDASEQVDVQSLAKAVDIGRELTRQAALIESALSHGASQANLYGDTTYVRPADGNLTSVFGSRWGTTHQGIDVAGPIGTPIYALTDGVVEEAGPATGFGLWVVLRHTDGTQSVYGHVNRMFVDVGDEVEAGEEIAEIGNRGHSTGPHLHLEIWTADGSKINPLTWMRKRGLDY</sequence>